<name>A0A0A2MK96_9FLAO</name>
<dbReference type="AlphaFoldDB" id="A0A0A2MK96"/>
<evidence type="ECO:0000313" key="1">
    <source>
        <dbReference type="EMBL" id="KGO92021.1"/>
    </source>
</evidence>
<reference evidence="2" key="1">
    <citation type="submission" date="2013-09" db="EMBL/GenBank/DDBJ databases">
        <authorList>
            <person name="Zeng Z."/>
            <person name="Chen C."/>
        </authorList>
    </citation>
    <scope>NUCLEOTIDE SEQUENCE [LARGE SCALE GENOMIC DNA]</scope>
    <source>
        <strain evidence="2">DK69</strain>
    </source>
</reference>
<proteinExistence type="predicted"/>
<accession>A0A0A2MK96</accession>
<dbReference type="Proteomes" id="UP000030149">
    <property type="component" value="Unassembled WGS sequence"/>
</dbReference>
<dbReference type="PATRIC" id="fig|1107311.5.peg.2166"/>
<dbReference type="eggNOG" id="ENOG5032T4C">
    <property type="taxonomic scope" value="Bacteria"/>
</dbReference>
<protein>
    <submittedName>
        <fullName evidence="1">Uncharacterized protein</fullName>
    </submittedName>
</protein>
<evidence type="ECO:0000313" key="2">
    <source>
        <dbReference type="Proteomes" id="UP000030149"/>
    </source>
</evidence>
<dbReference type="STRING" id="1107311.Q767_15770"/>
<gene>
    <name evidence="1" type="ORF">Q767_15770</name>
</gene>
<organism evidence="1 2">
    <name type="scientific">Flavobacterium enshiense DK69</name>
    <dbReference type="NCBI Taxonomy" id="1107311"/>
    <lineage>
        <taxon>Bacteria</taxon>
        <taxon>Pseudomonadati</taxon>
        <taxon>Bacteroidota</taxon>
        <taxon>Flavobacteriia</taxon>
        <taxon>Flavobacteriales</taxon>
        <taxon>Flavobacteriaceae</taxon>
        <taxon>Flavobacterium</taxon>
    </lineage>
</organism>
<comment type="caution">
    <text evidence="1">The sequence shown here is derived from an EMBL/GenBank/DDBJ whole genome shotgun (WGS) entry which is preliminary data.</text>
</comment>
<reference evidence="1 2" key="2">
    <citation type="journal article" date="2015" name="Stand. Genomic Sci.">
        <title>High quality draft genomic sequence of Flavobacterium enshiense DK69(T) and comparison among Flavobacterium genomes.</title>
        <authorList>
            <person name="Zeng Z."/>
            <person name="Chen C."/>
            <person name="Du H."/>
            <person name="Wang G."/>
            <person name="Li M."/>
        </authorList>
    </citation>
    <scope>NUCLEOTIDE SEQUENCE [LARGE SCALE GENOMIC DNA]</scope>
    <source>
        <strain evidence="1 2">DK69</strain>
    </source>
</reference>
<sequence>MLGPTYLDNLTENISNPNDLESHEWRRKLKAKSGETKFRIAYYGKLHDEYKSLIVGTDFAPILIYAINISTKEQILLFDGCKHGYNAMFCDKYSKNQIENRKAEILYKDKNNNEVFEIIISTYNGIEYDDEFGDDVDENGFIELIDGSKSEFDKVKRNGFDTLQINLINGNDEIIEIVSEELS</sequence>
<keyword evidence="2" id="KW-1185">Reference proteome</keyword>
<dbReference type="EMBL" id="JRLZ01000034">
    <property type="protein sequence ID" value="KGO92021.1"/>
    <property type="molecule type" value="Genomic_DNA"/>
</dbReference>